<evidence type="ECO:0000313" key="2">
    <source>
        <dbReference type="EMBL" id="MCJ8208776.1"/>
    </source>
</evidence>
<evidence type="ECO:0000256" key="1">
    <source>
        <dbReference type="SAM" id="SignalP"/>
    </source>
</evidence>
<dbReference type="Proteomes" id="UP001139450">
    <property type="component" value="Unassembled WGS sequence"/>
</dbReference>
<evidence type="ECO:0000313" key="3">
    <source>
        <dbReference type="Proteomes" id="UP001139450"/>
    </source>
</evidence>
<gene>
    <name evidence="2" type="ORF">MUY27_03590</name>
</gene>
<feature type="signal peptide" evidence="1">
    <location>
        <begin position="1"/>
        <end position="19"/>
    </location>
</feature>
<dbReference type="RefSeq" id="WP_245128604.1">
    <property type="nucleotide sequence ID" value="NZ_JALJEJ010000001.1"/>
</dbReference>
<comment type="caution">
    <text evidence="2">The sequence shown here is derived from an EMBL/GenBank/DDBJ whole genome shotgun (WGS) entry which is preliminary data.</text>
</comment>
<dbReference type="AlphaFoldDB" id="A0A9X1X1A2"/>
<dbReference type="EMBL" id="JALJEJ010000001">
    <property type="protein sequence ID" value="MCJ8208776.1"/>
    <property type="molecule type" value="Genomic_DNA"/>
</dbReference>
<proteinExistence type="predicted"/>
<keyword evidence="1" id="KW-0732">Signal</keyword>
<name>A0A9X1X1A2_9SPHI</name>
<sequence>MKKLSLLFIFFLAVTVVKAQDRSDDRNAFAISPAFELGLPNQSVYSVGLGGSLKVEAPVIKHFSITATGGISSFHYKDGLSEALGRSLGSNTFVPLKGGVKFYGGPGFYLEAEAGNVFQTTNDKRSLFAYAIGPGFVVPVHGGKSGVDVGFRYERWSQGELRQTALRIGYRFGW</sequence>
<evidence type="ECO:0008006" key="4">
    <source>
        <dbReference type="Google" id="ProtNLM"/>
    </source>
</evidence>
<accession>A0A9X1X1A2</accession>
<reference evidence="2" key="1">
    <citation type="submission" date="2022-04" db="EMBL/GenBank/DDBJ databases">
        <title>Mucilaginibacter sp. RS28 isolated from freshwater.</title>
        <authorList>
            <person name="Ko S.-R."/>
        </authorList>
    </citation>
    <scope>NUCLEOTIDE SEQUENCE</scope>
    <source>
        <strain evidence="2">RS28</strain>
    </source>
</reference>
<keyword evidence="3" id="KW-1185">Reference proteome</keyword>
<feature type="chain" id="PRO_5040747353" description="Outer membrane protein beta-barrel domain-containing protein" evidence="1">
    <location>
        <begin position="20"/>
        <end position="174"/>
    </location>
</feature>
<protein>
    <recommendedName>
        <fullName evidence="4">Outer membrane protein beta-barrel domain-containing protein</fullName>
    </recommendedName>
</protein>
<organism evidence="2 3">
    <name type="scientific">Mucilaginibacter straminoryzae</name>
    <dbReference type="NCBI Taxonomy" id="2932774"/>
    <lineage>
        <taxon>Bacteria</taxon>
        <taxon>Pseudomonadati</taxon>
        <taxon>Bacteroidota</taxon>
        <taxon>Sphingobacteriia</taxon>
        <taxon>Sphingobacteriales</taxon>
        <taxon>Sphingobacteriaceae</taxon>
        <taxon>Mucilaginibacter</taxon>
    </lineage>
</organism>